<evidence type="ECO:0000313" key="3">
    <source>
        <dbReference type="EMBL" id="MFD0705480.1"/>
    </source>
</evidence>
<keyword evidence="4" id="KW-1185">Reference proteome</keyword>
<feature type="compositionally biased region" description="Polar residues" evidence="1">
    <location>
        <begin position="277"/>
        <end position="288"/>
    </location>
</feature>
<proteinExistence type="predicted"/>
<comment type="caution">
    <text evidence="3">The sequence shown here is derived from an EMBL/GenBank/DDBJ whole genome shotgun (WGS) entry which is preliminary data.</text>
</comment>
<keyword evidence="2" id="KW-1133">Transmembrane helix</keyword>
<keyword evidence="2" id="KW-0472">Membrane</keyword>
<keyword evidence="2" id="KW-0812">Transmembrane</keyword>
<sequence>MNKKVDSLAHSSEVSPQKRTWTRPRIMRGIVTPVLIVLAFMALVMAIVSMTVLKPSKIVSASAQTSAKYVVTDEGVANVVSSQMTFTASKASSSSQGDVCVAVANSDDVDAWMAAQAVRYTAISGLSSWTQLSTKDVSQSGEATQSVAFADSDLWQEIKCSGKKSQSATVSLSGITSQQRVIAYSKNGVSQVRIQWTRDESQRSGSGGPWYVIMAALAVAALLSGTWLSSSDPFGVERRKQVRANQLAAKEAALAAGEPIVPGVNAPYEPYKKKSRTGITHRTNTRPSLLSKLFGKQDTNSSNGYSKSSQTDAQTTETVVDPSSVNLVASTGAGAADTPWSPSLINRPTSGDDKAKGSGQSSHSANLSGEELLEYLARLAVEERSSNDTPTESTEASQPSDSIHDAREQEKA</sequence>
<name>A0ABW2Y5F0_9BIFI</name>
<protein>
    <submittedName>
        <fullName evidence="3">Uncharacterized protein</fullName>
    </submittedName>
</protein>
<reference evidence="4" key="1">
    <citation type="journal article" date="2019" name="Int. J. Syst. Evol. Microbiol.">
        <title>The Global Catalogue of Microorganisms (GCM) 10K type strain sequencing project: providing services to taxonomists for standard genome sequencing and annotation.</title>
        <authorList>
            <consortium name="The Broad Institute Genomics Platform"/>
            <consortium name="The Broad Institute Genome Sequencing Center for Infectious Disease"/>
            <person name="Wu L."/>
            <person name="Ma J."/>
        </authorList>
    </citation>
    <scope>NUCLEOTIDE SEQUENCE [LARGE SCALE GENOMIC DNA]</scope>
    <source>
        <strain evidence="4">CCM 8604</strain>
    </source>
</reference>
<feature type="region of interest" description="Disordered" evidence="1">
    <location>
        <begin position="264"/>
        <end position="412"/>
    </location>
</feature>
<evidence type="ECO:0000256" key="1">
    <source>
        <dbReference type="SAM" id="MobiDB-lite"/>
    </source>
</evidence>
<gene>
    <name evidence="3" type="ORF">ACFQY8_06970</name>
</gene>
<feature type="compositionally biased region" description="Polar residues" evidence="1">
    <location>
        <begin position="358"/>
        <end position="367"/>
    </location>
</feature>
<feature type="compositionally biased region" description="Polar residues" evidence="1">
    <location>
        <begin position="387"/>
        <end position="401"/>
    </location>
</feature>
<feature type="transmembrane region" description="Helical" evidence="2">
    <location>
        <begin position="30"/>
        <end position="53"/>
    </location>
</feature>
<accession>A0ABW2Y5F0</accession>
<evidence type="ECO:0000256" key="2">
    <source>
        <dbReference type="SAM" id="Phobius"/>
    </source>
</evidence>
<evidence type="ECO:0000313" key="4">
    <source>
        <dbReference type="Proteomes" id="UP001597036"/>
    </source>
</evidence>
<dbReference type="Proteomes" id="UP001597036">
    <property type="component" value="Unassembled WGS sequence"/>
</dbReference>
<feature type="compositionally biased region" description="Basic and acidic residues" evidence="1">
    <location>
        <begin position="402"/>
        <end position="412"/>
    </location>
</feature>
<feature type="compositionally biased region" description="Polar residues" evidence="1">
    <location>
        <begin position="297"/>
        <end position="329"/>
    </location>
</feature>
<dbReference type="EMBL" id="JBHTHQ010000021">
    <property type="protein sequence ID" value="MFD0705480.1"/>
    <property type="molecule type" value="Genomic_DNA"/>
</dbReference>
<organism evidence="3 4">
    <name type="scientific">Alloscardovia venturai</name>
    <dbReference type="NCBI Taxonomy" id="1769421"/>
    <lineage>
        <taxon>Bacteria</taxon>
        <taxon>Bacillati</taxon>
        <taxon>Actinomycetota</taxon>
        <taxon>Actinomycetes</taxon>
        <taxon>Bifidobacteriales</taxon>
        <taxon>Bifidobacteriaceae</taxon>
        <taxon>Alloscardovia</taxon>
    </lineage>
</organism>
<dbReference type="RefSeq" id="WP_377939165.1">
    <property type="nucleotide sequence ID" value="NZ_JBHTHQ010000021.1"/>
</dbReference>
<feature type="compositionally biased region" description="Polar residues" evidence="1">
    <location>
        <begin position="340"/>
        <end position="349"/>
    </location>
</feature>